<dbReference type="InterPro" id="IPR002048">
    <property type="entry name" value="EF_hand_dom"/>
</dbReference>
<evidence type="ECO:0000259" key="2">
    <source>
        <dbReference type="PROSITE" id="PS50222"/>
    </source>
</evidence>
<reference evidence="4" key="2">
    <citation type="submission" date="2010-04" db="EMBL/GenBank/DDBJ databases">
        <authorList>
            <person name="Buell R."/>
            <person name="Hamilton J."/>
            <person name="Hostetler J."/>
        </authorList>
    </citation>
    <scope>NUCLEOTIDE SEQUENCE [LARGE SCALE GENOMIC DNA]</scope>
    <source>
        <strain evidence="4">DAOM:BR144</strain>
    </source>
</reference>
<dbReference type="HOGENOM" id="CLU_898575_0_0_1"/>
<dbReference type="InterPro" id="IPR011992">
    <property type="entry name" value="EF-hand-dom_pair"/>
</dbReference>
<protein>
    <recommendedName>
        <fullName evidence="2">EF-hand domain-containing protein</fullName>
    </recommendedName>
</protein>
<dbReference type="SUPFAM" id="SSF47473">
    <property type="entry name" value="EF-hand"/>
    <property type="match status" value="1"/>
</dbReference>
<feature type="domain" description="EF-hand" evidence="2">
    <location>
        <begin position="87"/>
        <end position="122"/>
    </location>
</feature>
<organism evidence="3 4">
    <name type="scientific">Globisporangium ultimum (strain ATCC 200006 / CBS 805.95 / DAOM BR144)</name>
    <name type="common">Pythium ultimum</name>
    <dbReference type="NCBI Taxonomy" id="431595"/>
    <lineage>
        <taxon>Eukaryota</taxon>
        <taxon>Sar</taxon>
        <taxon>Stramenopiles</taxon>
        <taxon>Oomycota</taxon>
        <taxon>Peronosporomycetes</taxon>
        <taxon>Pythiales</taxon>
        <taxon>Pythiaceae</taxon>
        <taxon>Globisporangium</taxon>
    </lineage>
</organism>
<dbReference type="InParanoid" id="K3X8P8"/>
<proteinExistence type="predicted"/>
<dbReference type="GO" id="GO:0005509">
    <property type="term" value="F:calcium ion binding"/>
    <property type="evidence" value="ECO:0007669"/>
    <property type="project" value="InterPro"/>
</dbReference>
<feature type="region of interest" description="Disordered" evidence="1">
    <location>
        <begin position="139"/>
        <end position="161"/>
    </location>
</feature>
<dbReference type="EMBL" id="GL376597">
    <property type="status" value="NOT_ANNOTATED_CDS"/>
    <property type="molecule type" value="Genomic_DNA"/>
</dbReference>
<dbReference type="STRING" id="431595.K3X8P8"/>
<sequence>MIISTDEIQVLRHRFASYSSHVSTASGKTKSLSRLQAIKLFRDDYPGLSEWEIQEMFQKCDLNFDGNLSVAEYLQARAYHRLAVEANTENEVFRSFTILDTDSDGIIIADDVLQLIDQSGLHAIGILKQAIVQAAAATKEAENPLHHHHHHHGHAQQNPRRHHDGEITFEHFARTIRMVNRKMEQEIATKSLRVLGLQKKLAQVNSQPPQRRVKEKQEVLLVEIDVLQKEILRAKRELLTDTNNPLGHVCENLIATYENEQHVYECLSNFITYCSLHDATLFRYKLEKSGKEVHVLDSVLLAPPPHLKVR</sequence>
<dbReference type="Gene3D" id="1.10.238.10">
    <property type="entry name" value="EF-hand"/>
    <property type="match status" value="1"/>
</dbReference>
<dbReference type="Proteomes" id="UP000019132">
    <property type="component" value="Unassembled WGS sequence"/>
</dbReference>
<dbReference type="VEuPathDB" id="FungiDB:PYU1_G013568"/>
<reference evidence="3" key="3">
    <citation type="submission" date="2015-02" db="UniProtKB">
        <authorList>
            <consortium name="EnsemblProtists"/>
        </authorList>
    </citation>
    <scope>IDENTIFICATION</scope>
    <source>
        <strain evidence="3">DAOM BR144</strain>
    </source>
</reference>
<reference evidence="4" key="1">
    <citation type="journal article" date="2010" name="Genome Biol.">
        <title>Genome sequence of the necrotrophic plant pathogen Pythium ultimum reveals original pathogenicity mechanisms and effector repertoire.</title>
        <authorList>
            <person name="Levesque C.A."/>
            <person name="Brouwer H."/>
            <person name="Cano L."/>
            <person name="Hamilton J.P."/>
            <person name="Holt C."/>
            <person name="Huitema E."/>
            <person name="Raffaele S."/>
            <person name="Robideau G.P."/>
            <person name="Thines M."/>
            <person name="Win J."/>
            <person name="Zerillo M.M."/>
            <person name="Beakes G.W."/>
            <person name="Boore J.L."/>
            <person name="Busam D."/>
            <person name="Dumas B."/>
            <person name="Ferriera S."/>
            <person name="Fuerstenberg S.I."/>
            <person name="Gachon C.M."/>
            <person name="Gaulin E."/>
            <person name="Govers F."/>
            <person name="Grenville-Briggs L."/>
            <person name="Horner N."/>
            <person name="Hostetler J."/>
            <person name="Jiang R.H."/>
            <person name="Johnson J."/>
            <person name="Krajaejun T."/>
            <person name="Lin H."/>
            <person name="Meijer H.J."/>
            <person name="Moore B."/>
            <person name="Morris P."/>
            <person name="Phuntmart V."/>
            <person name="Puiu D."/>
            <person name="Shetty J."/>
            <person name="Stajich J.E."/>
            <person name="Tripathy S."/>
            <person name="Wawra S."/>
            <person name="van West P."/>
            <person name="Whitty B.R."/>
            <person name="Coutinho P.M."/>
            <person name="Henrissat B."/>
            <person name="Martin F."/>
            <person name="Thomas P.D."/>
            <person name="Tyler B.M."/>
            <person name="De Vries R.P."/>
            <person name="Kamoun S."/>
            <person name="Yandell M."/>
            <person name="Tisserat N."/>
            <person name="Buell C.R."/>
        </authorList>
    </citation>
    <scope>NUCLEOTIDE SEQUENCE</scope>
    <source>
        <strain evidence="4">DAOM:BR144</strain>
    </source>
</reference>
<dbReference type="eggNOG" id="ENOG502RFJ4">
    <property type="taxonomic scope" value="Eukaryota"/>
</dbReference>
<dbReference type="PROSITE" id="PS50222">
    <property type="entry name" value="EF_HAND_2"/>
    <property type="match status" value="1"/>
</dbReference>
<keyword evidence="4" id="KW-1185">Reference proteome</keyword>
<evidence type="ECO:0000313" key="3">
    <source>
        <dbReference type="EnsemblProtists" id="PYU1_T013597"/>
    </source>
</evidence>
<evidence type="ECO:0000313" key="4">
    <source>
        <dbReference type="Proteomes" id="UP000019132"/>
    </source>
</evidence>
<dbReference type="AlphaFoldDB" id="K3X8P8"/>
<dbReference type="EnsemblProtists" id="PYU1_T013597">
    <property type="protein sequence ID" value="PYU1_T013597"/>
    <property type="gene ID" value="PYU1_G013568"/>
</dbReference>
<accession>K3X8P8</accession>
<name>K3X8P8_GLOUD</name>
<feature type="compositionally biased region" description="Basic residues" evidence="1">
    <location>
        <begin position="146"/>
        <end position="161"/>
    </location>
</feature>
<evidence type="ECO:0000256" key="1">
    <source>
        <dbReference type="SAM" id="MobiDB-lite"/>
    </source>
</evidence>